<feature type="transmembrane region" description="Helical" evidence="1">
    <location>
        <begin position="27"/>
        <end position="45"/>
    </location>
</feature>
<dbReference type="Proteomes" id="UP000614490">
    <property type="component" value="Unassembled WGS sequence"/>
</dbReference>
<keyword evidence="1" id="KW-0472">Membrane</keyword>
<dbReference type="EMBL" id="JADZSC010000002">
    <property type="protein sequence ID" value="MBH0230678.1"/>
    <property type="molecule type" value="Genomic_DNA"/>
</dbReference>
<dbReference type="RefSeq" id="WP_197317297.1">
    <property type="nucleotide sequence ID" value="NZ_JADZSC010000002.1"/>
</dbReference>
<protein>
    <submittedName>
        <fullName evidence="2">Uncharacterized protein</fullName>
    </submittedName>
</protein>
<keyword evidence="3" id="KW-1185">Reference proteome</keyword>
<organism evidence="2 3">
    <name type="scientific">Halobacillus yeomjeoni</name>
    <dbReference type="NCBI Taxonomy" id="311194"/>
    <lineage>
        <taxon>Bacteria</taxon>
        <taxon>Bacillati</taxon>
        <taxon>Bacillota</taxon>
        <taxon>Bacilli</taxon>
        <taxon>Bacillales</taxon>
        <taxon>Bacillaceae</taxon>
        <taxon>Halobacillus</taxon>
    </lineage>
</organism>
<accession>A0A931HWG0</accession>
<keyword evidence="1" id="KW-0812">Transmembrane</keyword>
<evidence type="ECO:0000313" key="3">
    <source>
        <dbReference type="Proteomes" id="UP000614490"/>
    </source>
</evidence>
<proteinExistence type="predicted"/>
<dbReference type="AlphaFoldDB" id="A0A931HWG0"/>
<reference evidence="2 3" key="1">
    <citation type="journal article" date="2005" name="Int. J. Syst. Evol. Microbiol.">
        <title>Halobacillus yeomjeoni sp. nov., isolated from a marine solar saltern in Korea.</title>
        <authorList>
            <person name="Yoon J.H."/>
            <person name="Kang S.J."/>
            <person name="Lee C.H."/>
            <person name="Oh H.W."/>
            <person name="Oh T.K."/>
        </authorList>
    </citation>
    <scope>NUCLEOTIDE SEQUENCE [LARGE SCALE GENOMIC DNA]</scope>
    <source>
        <strain evidence="2 3">KCTC 3957</strain>
    </source>
</reference>
<evidence type="ECO:0000313" key="2">
    <source>
        <dbReference type="EMBL" id="MBH0230678.1"/>
    </source>
</evidence>
<sequence length="56" mass="6394">MYYLLFALFFAGYLVIGFTTDAIDLSTMAVVLSTAFICGNLYMFFKSKKEEKEDTD</sequence>
<gene>
    <name evidence="2" type="ORF">H0267_10670</name>
</gene>
<keyword evidence="1" id="KW-1133">Transmembrane helix</keyword>
<comment type="caution">
    <text evidence="2">The sequence shown here is derived from an EMBL/GenBank/DDBJ whole genome shotgun (WGS) entry which is preliminary data.</text>
</comment>
<evidence type="ECO:0000256" key="1">
    <source>
        <dbReference type="SAM" id="Phobius"/>
    </source>
</evidence>
<name>A0A931HWG0_9BACI</name>